<accession>A0ABV8DKL1</accession>
<dbReference type="PROSITE" id="PS51257">
    <property type="entry name" value="PROKAR_LIPOPROTEIN"/>
    <property type="match status" value="1"/>
</dbReference>
<evidence type="ECO:0000313" key="4">
    <source>
        <dbReference type="Proteomes" id="UP001595696"/>
    </source>
</evidence>
<dbReference type="EMBL" id="JBHSAX010000002">
    <property type="protein sequence ID" value="MFC3960568.1"/>
    <property type="molecule type" value="Genomic_DNA"/>
</dbReference>
<feature type="chain" id="PRO_5045101907" evidence="1">
    <location>
        <begin position="26"/>
        <end position="187"/>
    </location>
</feature>
<reference evidence="4" key="1">
    <citation type="journal article" date="2019" name="Int. J. Syst. Evol. Microbiol.">
        <title>The Global Catalogue of Microorganisms (GCM) 10K type strain sequencing project: providing services to taxonomists for standard genome sequencing and annotation.</title>
        <authorList>
            <consortium name="The Broad Institute Genomics Platform"/>
            <consortium name="The Broad Institute Genome Sequencing Center for Infectious Disease"/>
            <person name="Wu L."/>
            <person name="Ma J."/>
        </authorList>
    </citation>
    <scope>NUCLEOTIDE SEQUENCE [LARGE SCALE GENOMIC DNA]</scope>
    <source>
        <strain evidence="4">CGMCC 4.7330</strain>
    </source>
</reference>
<keyword evidence="1" id="KW-0732">Signal</keyword>
<dbReference type="Gene3D" id="1.20.1260.10">
    <property type="match status" value="1"/>
</dbReference>
<keyword evidence="4" id="KW-1185">Reference proteome</keyword>
<organism evidence="3 4">
    <name type="scientific">Nocardia jiangsuensis</name>
    <dbReference type="NCBI Taxonomy" id="1691563"/>
    <lineage>
        <taxon>Bacteria</taxon>
        <taxon>Bacillati</taxon>
        <taxon>Actinomycetota</taxon>
        <taxon>Actinomycetes</taxon>
        <taxon>Mycobacteriales</taxon>
        <taxon>Nocardiaceae</taxon>
        <taxon>Nocardia</taxon>
    </lineage>
</organism>
<dbReference type="PANTHER" id="PTHR36933">
    <property type="entry name" value="SLL0788 PROTEIN"/>
    <property type="match status" value="1"/>
</dbReference>
<gene>
    <name evidence="3" type="ORF">ACFO0B_01040</name>
</gene>
<feature type="signal peptide" evidence="1">
    <location>
        <begin position="1"/>
        <end position="25"/>
    </location>
</feature>
<dbReference type="RefSeq" id="WP_378610337.1">
    <property type="nucleotide sequence ID" value="NZ_JBHSAX010000002.1"/>
</dbReference>
<sequence length="187" mass="19058">MKIIVRLLSAALVAAAALLATGCGGGDSGPPPAPTTVRNGLERGDVEFLHGMAAQQEQSAEIAGLAAERATDQRVRELAVALRADRGPETDRITALLDRFGERADTTVAGSGQLALLGPGRIAGVASAAGPEFDGQWLDLVIEHHGRAVALAQSELAAGIDAETQALARDIVAARQAGITAAQALRG</sequence>
<dbReference type="PANTHER" id="PTHR36933:SF1">
    <property type="entry name" value="SLL0788 PROTEIN"/>
    <property type="match status" value="1"/>
</dbReference>
<dbReference type="Proteomes" id="UP001595696">
    <property type="component" value="Unassembled WGS sequence"/>
</dbReference>
<feature type="domain" description="DUF305" evidence="2">
    <location>
        <begin position="45"/>
        <end position="184"/>
    </location>
</feature>
<comment type="caution">
    <text evidence="3">The sequence shown here is derived from an EMBL/GenBank/DDBJ whole genome shotgun (WGS) entry which is preliminary data.</text>
</comment>
<dbReference type="InterPro" id="IPR012347">
    <property type="entry name" value="Ferritin-like"/>
</dbReference>
<evidence type="ECO:0000313" key="3">
    <source>
        <dbReference type="EMBL" id="MFC3960568.1"/>
    </source>
</evidence>
<dbReference type="Pfam" id="PF03713">
    <property type="entry name" value="DUF305"/>
    <property type="match status" value="1"/>
</dbReference>
<evidence type="ECO:0000256" key="1">
    <source>
        <dbReference type="SAM" id="SignalP"/>
    </source>
</evidence>
<evidence type="ECO:0000259" key="2">
    <source>
        <dbReference type="Pfam" id="PF03713"/>
    </source>
</evidence>
<dbReference type="InterPro" id="IPR005183">
    <property type="entry name" value="DUF305_CopM-like"/>
</dbReference>
<protein>
    <submittedName>
        <fullName evidence="3">DUF305 domain-containing protein</fullName>
    </submittedName>
</protein>
<name>A0ABV8DKL1_9NOCA</name>
<proteinExistence type="predicted"/>